<dbReference type="InterPro" id="IPR054545">
    <property type="entry name" value="ApeI-like"/>
</dbReference>
<dbReference type="SUPFAM" id="SSF54637">
    <property type="entry name" value="Thioesterase/thiol ester dehydrase-isomerase"/>
    <property type="match status" value="1"/>
</dbReference>
<feature type="compositionally biased region" description="Basic residues" evidence="1">
    <location>
        <begin position="1"/>
        <end position="14"/>
    </location>
</feature>
<evidence type="ECO:0000313" key="3">
    <source>
        <dbReference type="EMBL" id="MBW8270637.1"/>
    </source>
</evidence>
<comment type="caution">
    <text evidence="3">The sequence shown here is derived from an EMBL/GenBank/DDBJ whole genome shotgun (WGS) entry which is preliminary data.</text>
</comment>
<protein>
    <recommendedName>
        <fullName evidence="2">ApeI dehydratase-like domain-containing protein</fullName>
    </recommendedName>
</protein>
<feature type="region of interest" description="Disordered" evidence="1">
    <location>
        <begin position="1"/>
        <end position="21"/>
    </location>
</feature>
<dbReference type="Proteomes" id="UP001519924">
    <property type="component" value="Unassembled WGS sequence"/>
</dbReference>
<evidence type="ECO:0000259" key="2">
    <source>
        <dbReference type="Pfam" id="PF22818"/>
    </source>
</evidence>
<evidence type="ECO:0000256" key="1">
    <source>
        <dbReference type="SAM" id="MobiDB-lite"/>
    </source>
</evidence>
<dbReference type="EMBL" id="JAHZUY010000047">
    <property type="protein sequence ID" value="MBW8270637.1"/>
    <property type="molecule type" value="Genomic_DNA"/>
</dbReference>
<dbReference type="Gene3D" id="3.10.129.10">
    <property type="entry name" value="Hotdog Thioesterase"/>
    <property type="match status" value="1"/>
</dbReference>
<feature type="non-terminal residue" evidence="3">
    <location>
        <position position="1"/>
    </location>
</feature>
<keyword evidence="4" id="KW-1185">Reference proteome</keyword>
<name>A0ABS7F6Q0_9PROT</name>
<evidence type="ECO:0000313" key="4">
    <source>
        <dbReference type="Proteomes" id="UP001519924"/>
    </source>
</evidence>
<organism evidence="3 4">
    <name type="scientific">Caldovatus aquaticus</name>
    <dbReference type="NCBI Taxonomy" id="2865671"/>
    <lineage>
        <taxon>Bacteria</taxon>
        <taxon>Pseudomonadati</taxon>
        <taxon>Pseudomonadota</taxon>
        <taxon>Alphaproteobacteria</taxon>
        <taxon>Acetobacterales</taxon>
        <taxon>Roseomonadaceae</taxon>
        <taxon>Caldovatus</taxon>
    </lineage>
</organism>
<dbReference type="InterPro" id="IPR029069">
    <property type="entry name" value="HotDog_dom_sf"/>
</dbReference>
<proteinExistence type="predicted"/>
<reference evidence="3 4" key="1">
    <citation type="submission" date="2021-08" db="EMBL/GenBank/DDBJ databases">
        <title>Caldovatus sediminis gen. nov., sp. nov., a moderately thermophilic bacterium isolated from a hot spring.</title>
        <authorList>
            <person name="Hu C.-J."/>
            <person name="Li W.-J."/>
            <person name="Xian W.-D."/>
        </authorList>
    </citation>
    <scope>NUCLEOTIDE SEQUENCE [LARGE SCALE GENOMIC DNA]</scope>
    <source>
        <strain evidence="3 4">SYSU G05006</strain>
    </source>
</reference>
<sequence>RGARRGGATGRRRPAAAGRGVSGAGTIRLEADAAIAVPVGHPAFPGHFPGRPVVPGVVLLDLAAAAARRAFGLGPLRRIARAKFVVPVGPDRTVALRLARRPDRPLVVAIASDAFSCEAEFAPAGGTADRPA</sequence>
<feature type="domain" description="ApeI dehydratase-like" evidence="2">
    <location>
        <begin position="31"/>
        <end position="104"/>
    </location>
</feature>
<dbReference type="Pfam" id="PF22818">
    <property type="entry name" value="ApeI-like"/>
    <property type="match status" value="1"/>
</dbReference>
<gene>
    <name evidence="3" type="ORF">K1J50_14225</name>
</gene>
<accession>A0ABS7F6Q0</accession>